<dbReference type="Pfam" id="PF02811">
    <property type="entry name" value="PHP"/>
    <property type="match status" value="1"/>
</dbReference>
<feature type="domain" description="Polymerase/histidinol phosphatase N-terminal" evidence="1">
    <location>
        <begin position="5"/>
        <end position="79"/>
    </location>
</feature>
<evidence type="ECO:0000313" key="2">
    <source>
        <dbReference type="EMBL" id="SMP68183.1"/>
    </source>
</evidence>
<dbReference type="CDD" id="cd07437">
    <property type="entry name" value="PHP_HisPPase_Ycdx_like"/>
    <property type="match status" value="1"/>
</dbReference>
<dbReference type="SUPFAM" id="SSF89550">
    <property type="entry name" value="PHP domain-like"/>
    <property type="match status" value="1"/>
</dbReference>
<dbReference type="GO" id="GO:0008270">
    <property type="term" value="F:zinc ion binding"/>
    <property type="evidence" value="ECO:0007669"/>
    <property type="project" value="TreeGrafter"/>
</dbReference>
<dbReference type="InterPro" id="IPR004013">
    <property type="entry name" value="PHP_dom"/>
</dbReference>
<dbReference type="SMART" id="SM00481">
    <property type="entry name" value="POLIIIAc"/>
    <property type="match status" value="1"/>
</dbReference>
<protein>
    <submittedName>
        <fullName evidence="2">Hydrolase</fullName>
    </submittedName>
</protein>
<dbReference type="GO" id="GO:0042578">
    <property type="term" value="F:phosphoric ester hydrolase activity"/>
    <property type="evidence" value="ECO:0007669"/>
    <property type="project" value="TreeGrafter"/>
</dbReference>
<evidence type="ECO:0000259" key="1">
    <source>
        <dbReference type="SMART" id="SM00481"/>
    </source>
</evidence>
<dbReference type="Gene3D" id="3.20.20.140">
    <property type="entry name" value="Metal-dependent hydrolases"/>
    <property type="match status" value="1"/>
</dbReference>
<reference evidence="2" key="1">
    <citation type="submission" date="2017-05" db="EMBL/GenBank/DDBJ databases">
        <authorList>
            <person name="Varghese N."/>
            <person name="Submissions S."/>
        </authorList>
    </citation>
    <scope>NUCLEOTIDE SEQUENCE</scope>
    <source>
        <strain evidence="2">Su22</strain>
    </source>
</reference>
<gene>
    <name evidence="2" type="ORF">SAMN06296020_11665</name>
</gene>
<dbReference type="PANTHER" id="PTHR36928:SF1">
    <property type="entry name" value="PHOSPHATASE YCDX-RELATED"/>
    <property type="match status" value="1"/>
</dbReference>
<dbReference type="InterPro" id="IPR003141">
    <property type="entry name" value="Pol/His_phosphatase_N"/>
</dbReference>
<proteinExistence type="predicted"/>
<dbReference type="EMBL" id="FXUF01000016">
    <property type="protein sequence ID" value="SMP68183.1"/>
    <property type="molecule type" value="Genomic_DNA"/>
</dbReference>
<dbReference type="NCBIfam" id="NF006702">
    <property type="entry name" value="PRK09248.1"/>
    <property type="match status" value="1"/>
</dbReference>
<dbReference type="Proteomes" id="UP001158066">
    <property type="component" value="Unassembled WGS sequence"/>
</dbReference>
<evidence type="ECO:0000313" key="3">
    <source>
        <dbReference type="Proteomes" id="UP001158066"/>
    </source>
</evidence>
<keyword evidence="3" id="KW-1185">Reference proteome</keyword>
<dbReference type="InterPro" id="IPR016195">
    <property type="entry name" value="Pol/histidinol_Pase-like"/>
</dbReference>
<sequence>MIFETDTHCHTLSSGHAYSTIGEMAACAAERGLRLIAMTDHAPAMPDAPGTTHFRNLRILPKTLSGVEILKGAEVNILSHEGDLDLPDGVLADLDLVIASLHLPCIKPGSREENTQALIKAVANPHVHVLGHIGNPLFPIHAETVVKAVHAFRKLIEINNSSLQPHSFRKGSLENCRKILEICRDMKQPVVLGSDAHGAWDVGRFDKAKILIEELQVPEELVLSTSAHRLKHYLSTGECLPPEPQ</sequence>
<organism evidence="2 3">
    <name type="scientific">Anoxynatronum buryatiense</name>
    <dbReference type="NCBI Taxonomy" id="489973"/>
    <lineage>
        <taxon>Bacteria</taxon>
        <taxon>Bacillati</taxon>
        <taxon>Bacillota</taxon>
        <taxon>Clostridia</taxon>
        <taxon>Eubacteriales</taxon>
        <taxon>Clostridiaceae</taxon>
        <taxon>Anoxynatronum</taxon>
    </lineage>
</organism>
<keyword evidence="2" id="KW-0378">Hydrolase</keyword>
<dbReference type="RefSeq" id="WP_283410476.1">
    <property type="nucleotide sequence ID" value="NZ_FXUF01000016.1"/>
</dbReference>
<name>A0AA45WYB1_9CLOT</name>
<accession>A0AA45WYB1</accession>
<dbReference type="PANTHER" id="PTHR36928">
    <property type="entry name" value="PHOSPHATASE YCDX-RELATED"/>
    <property type="match status" value="1"/>
</dbReference>
<dbReference type="InterPro" id="IPR050243">
    <property type="entry name" value="PHP_phosphatase"/>
</dbReference>
<comment type="caution">
    <text evidence="2">The sequence shown here is derived from an EMBL/GenBank/DDBJ whole genome shotgun (WGS) entry which is preliminary data.</text>
</comment>
<dbReference type="AlphaFoldDB" id="A0AA45WYB1"/>
<dbReference type="GO" id="GO:0005829">
    <property type="term" value="C:cytosol"/>
    <property type="evidence" value="ECO:0007669"/>
    <property type="project" value="TreeGrafter"/>
</dbReference>